<sequence length="294" mass="32917">MNIGQATILLKTRSVLGEGPVWDWKKQRLWWVDIEGNLLHELDPITKKHRYWSFDEMIGAAVPAENGQLLLALESGLATFSPLTGELMALGVLENSDREMRFNDGKVGPEGNFWIGSMHKKLAPKTGNLYCVDTNWKVSLKIPETTISNGMVWTTDQCSFYYIDTAAHEVWKFDYDSTTSEIKNKRVAFSVPEHLGGADGMTIDAEDMLWIAHWGGQCIRRWNPISGEVLEEVAVDAPHVTSCCFGGKDFDSLYITTARSGLSDAQLKEYPQSGGLFVYKPKVVGRPITYFKNG</sequence>
<evidence type="ECO:0000256" key="2">
    <source>
        <dbReference type="PIRSR" id="PIRSR605511-1"/>
    </source>
</evidence>
<dbReference type="Proteomes" id="UP000707206">
    <property type="component" value="Unassembled WGS sequence"/>
</dbReference>
<evidence type="ECO:0000313" key="5">
    <source>
        <dbReference type="EMBL" id="NHF58934.1"/>
    </source>
</evidence>
<feature type="binding site" evidence="3">
    <location>
        <position position="18"/>
    </location>
    <ligand>
        <name>a divalent metal cation</name>
        <dbReference type="ChEBI" id="CHEBI:60240"/>
    </ligand>
</feature>
<dbReference type="SUPFAM" id="SSF63829">
    <property type="entry name" value="Calcium-dependent phosphotriesterase"/>
    <property type="match status" value="1"/>
</dbReference>
<feature type="active site" description="Proton donor/acceptor" evidence="2">
    <location>
        <position position="199"/>
    </location>
</feature>
<keyword evidence="3" id="KW-0862">Zinc</keyword>
<feature type="binding site" evidence="3">
    <location>
        <position position="103"/>
    </location>
    <ligand>
        <name>substrate</name>
    </ligand>
</feature>
<comment type="caution">
    <text evidence="5">The sequence shown here is derived from an EMBL/GenBank/DDBJ whole genome shotgun (WGS) entry which is preliminary data.</text>
</comment>
<dbReference type="EMBL" id="VIKU02000001">
    <property type="protein sequence ID" value="NHF58934.1"/>
    <property type="molecule type" value="Genomic_DNA"/>
</dbReference>
<dbReference type="Pfam" id="PF08450">
    <property type="entry name" value="SGL"/>
    <property type="match status" value="1"/>
</dbReference>
<reference evidence="5" key="1">
    <citation type="submission" date="2019-07" db="EMBL/GenBank/DDBJ databases">
        <authorList>
            <person name="De-Chao Zhang Q."/>
        </authorList>
    </citation>
    <scope>NUCLEOTIDE SEQUENCE</scope>
    <source>
        <strain evidence="5">TP-CH-4</strain>
    </source>
</reference>
<dbReference type="GO" id="GO:0019853">
    <property type="term" value="P:L-ascorbic acid biosynthetic process"/>
    <property type="evidence" value="ECO:0007669"/>
    <property type="project" value="TreeGrafter"/>
</dbReference>
<dbReference type="PANTHER" id="PTHR10907:SF47">
    <property type="entry name" value="REGUCALCIN"/>
    <property type="match status" value="1"/>
</dbReference>
<organism evidence="5 6">
    <name type="scientific">Pelagihabitans pacificus</name>
    <dbReference type="NCBI Taxonomy" id="2696054"/>
    <lineage>
        <taxon>Bacteria</taxon>
        <taxon>Pseudomonadati</taxon>
        <taxon>Bacteroidota</taxon>
        <taxon>Flavobacteriia</taxon>
        <taxon>Flavobacteriales</taxon>
        <taxon>Flavobacteriaceae</taxon>
        <taxon>Pelagihabitans</taxon>
    </lineage>
</organism>
<dbReference type="PRINTS" id="PR01790">
    <property type="entry name" value="SMP30FAMILY"/>
</dbReference>
<evidence type="ECO:0000313" key="6">
    <source>
        <dbReference type="Proteomes" id="UP000707206"/>
    </source>
</evidence>
<dbReference type="PANTHER" id="PTHR10907">
    <property type="entry name" value="REGUCALCIN"/>
    <property type="match status" value="1"/>
</dbReference>
<feature type="domain" description="SMP-30/Gluconolactonase/LRE-like region" evidence="4">
    <location>
        <begin position="16"/>
        <end position="259"/>
    </location>
</feature>
<reference evidence="5" key="2">
    <citation type="submission" date="2020-03" db="EMBL/GenBank/DDBJ databases">
        <title>Flavobacteriaceae bacterium strain TP-CH-4, a member of the family Flavobacteriaceae isolated from a deep-sea seamount.</title>
        <authorList>
            <person name="Zhang D.-C."/>
        </authorList>
    </citation>
    <scope>NUCLEOTIDE SEQUENCE</scope>
    <source>
        <strain evidence="5">TP-CH-4</strain>
    </source>
</reference>
<feature type="binding site" evidence="3">
    <location>
        <position position="199"/>
    </location>
    <ligand>
        <name>a divalent metal cation</name>
        <dbReference type="ChEBI" id="CHEBI:60240"/>
    </ligand>
</feature>
<keyword evidence="6" id="KW-1185">Reference proteome</keyword>
<dbReference type="GO" id="GO:0005509">
    <property type="term" value="F:calcium ion binding"/>
    <property type="evidence" value="ECO:0007669"/>
    <property type="project" value="TreeGrafter"/>
</dbReference>
<dbReference type="InterPro" id="IPR011042">
    <property type="entry name" value="6-blade_b-propeller_TolB-like"/>
</dbReference>
<keyword evidence="3" id="KW-0479">Metal-binding</keyword>
<protein>
    <submittedName>
        <fullName evidence="5">SMP-30/gluconolactonase/LRE family protein</fullName>
    </submittedName>
</protein>
<gene>
    <name evidence="5" type="ORF">FK220_006260</name>
</gene>
<dbReference type="AlphaFoldDB" id="A0A967ARA6"/>
<evidence type="ECO:0000259" key="4">
    <source>
        <dbReference type="Pfam" id="PF08450"/>
    </source>
</evidence>
<dbReference type="RefSeq" id="WP_152573393.1">
    <property type="nucleotide sequence ID" value="NZ_VIKU02000001.1"/>
</dbReference>
<name>A0A967ARA6_9FLAO</name>
<comment type="cofactor">
    <cofactor evidence="3">
        <name>Zn(2+)</name>
        <dbReference type="ChEBI" id="CHEBI:29105"/>
    </cofactor>
    <text evidence="3">Binds 1 divalent metal cation per subunit.</text>
</comment>
<accession>A0A967ARA6</accession>
<evidence type="ECO:0000256" key="3">
    <source>
        <dbReference type="PIRSR" id="PIRSR605511-2"/>
    </source>
</evidence>
<comment type="similarity">
    <text evidence="1">Belongs to the SMP-30/CGR1 family.</text>
</comment>
<dbReference type="GO" id="GO:0004341">
    <property type="term" value="F:gluconolactonase activity"/>
    <property type="evidence" value="ECO:0007669"/>
    <property type="project" value="TreeGrafter"/>
</dbReference>
<evidence type="ECO:0000256" key="1">
    <source>
        <dbReference type="ARBA" id="ARBA00008853"/>
    </source>
</evidence>
<proteinExistence type="inferred from homology"/>
<feature type="binding site" evidence="3">
    <location>
        <position position="101"/>
    </location>
    <ligand>
        <name>substrate</name>
    </ligand>
</feature>
<dbReference type="InterPro" id="IPR013658">
    <property type="entry name" value="SGL"/>
</dbReference>
<dbReference type="Gene3D" id="2.120.10.30">
    <property type="entry name" value="TolB, C-terminal domain"/>
    <property type="match status" value="1"/>
</dbReference>
<feature type="binding site" evidence="3">
    <location>
        <position position="149"/>
    </location>
    <ligand>
        <name>a divalent metal cation</name>
        <dbReference type="ChEBI" id="CHEBI:60240"/>
    </ligand>
</feature>
<dbReference type="InterPro" id="IPR005511">
    <property type="entry name" value="SMP-30"/>
</dbReference>